<evidence type="ECO:0000256" key="6">
    <source>
        <dbReference type="ARBA" id="ARBA00022692"/>
    </source>
</evidence>
<dbReference type="EMBL" id="CP020814">
    <property type="protein sequence ID" value="ARK32528.1"/>
    <property type="molecule type" value="Genomic_DNA"/>
</dbReference>
<dbReference type="KEGG" id="bkw:BkAM31D_23140"/>
<keyword evidence="8 9" id="KW-0472">Membrane</keyword>
<dbReference type="Gene3D" id="1.10.3720.10">
    <property type="entry name" value="MetI-like"/>
    <property type="match status" value="1"/>
</dbReference>
<organism evidence="12 13">
    <name type="scientific">Halalkalibacter krulwichiae</name>
    <dbReference type="NCBI Taxonomy" id="199441"/>
    <lineage>
        <taxon>Bacteria</taxon>
        <taxon>Bacillati</taxon>
        <taxon>Bacillota</taxon>
        <taxon>Bacilli</taxon>
        <taxon>Bacillales</taxon>
        <taxon>Bacillaceae</taxon>
        <taxon>Halalkalibacter</taxon>
    </lineage>
</organism>
<evidence type="ECO:0000256" key="10">
    <source>
        <dbReference type="RuleBase" id="RU365097"/>
    </source>
</evidence>
<evidence type="ECO:0000256" key="1">
    <source>
        <dbReference type="ARBA" id="ARBA00004651"/>
    </source>
</evidence>
<keyword evidence="7 9" id="KW-1133">Transmembrane helix</keyword>
<evidence type="ECO:0000256" key="2">
    <source>
        <dbReference type="ARBA" id="ARBA00007069"/>
    </source>
</evidence>
<dbReference type="PROSITE" id="PS50928">
    <property type="entry name" value="ABC_TM1"/>
    <property type="match status" value="1"/>
</dbReference>
<evidence type="ECO:0000256" key="4">
    <source>
        <dbReference type="ARBA" id="ARBA00022475"/>
    </source>
</evidence>
<comment type="subcellular location">
    <subcellularLocation>
        <location evidence="1 9">Cell membrane</location>
        <topology evidence="1 9">Multi-pass membrane protein</topology>
    </subcellularLocation>
</comment>
<dbReference type="AlphaFoldDB" id="A0A1X9MGG4"/>
<dbReference type="Pfam" id="PF00528">
    <property type="entry name" value="BPD_transp_1"/>
    <property type="match status" value="1"/>
</dbReference>
<evidence type="ECO:0000256" key="5">
    <source>
        <dbReference type="ARBA" id="ARBA00022505"/>
    </source>
</evidence>
<feature type="transmembrane region" description="Helical" evidence="9">
    <location>
        <begin position="131"/>
        <end position="153"/>
    </location>
</feature>
<dbReference type="STRING" id="199441.BkAM31D_23140"/>
<gene>
    <name evidence="12" type="primary">modB</name>
    <name evidence="12" type="ORF">BkAM31D_23140</name>
</gene>
<keyword evidence="4 10" id="KW-1003">Cell membrane</keyword>
<feature type="transmembrane region" description="Helical" evidence="9">
    <location>
        <begin position="45"/>
        <end position="65"/>
    </location>
</feature>
<dbReference type="PANTHER" id="PTHR30183">
    <property type="entry name" value="MOLYBDENUM TRANSPORT SYSTEM PERMEASE PROTEIN MODB"/>
    <property type="match status" value="1"/>
</dbReference>
<dbReference type="RefSeq" id="WP_066160191.1">
    <property type="nucleotide sequence ID" value="NZ_CP020814.1"/>
</dbReference>
<evidence type="ECO:0000256" key="9">
    <source>
        <dbReference type="RuleBase" id="RU363032"/>
    </source>
</evidence>
<dbReference type="SUPFAM" id="SSF161098">
    <property type="entry name" value="MetI-like"/>
    <property type="match status" value="1"/>
</dbReference>
<evidence type="ECO:0000313" key="12">
    <source>
        <dbReference type="EMBL" id="ARK32528.1"/>
    </source>
</evidence>
<keyword evidence="5 10" id="KW-0500">Molybdenum</keyword>
<dbReference type="Proteomes" id="UP000193006">
    <property type="component" value="Chromosome"/>
</dbReference>
<dbReference type="NCBIfam" id="TIGR02141">
    <property type="entry name" value="modB_ABC"/>
    <property type="match status" value="1"/>
</dbReference>
<feature type="transmembrane region" description="Helical" evidence="9">
    <location>
        <begin position="85"/>
        <end position="103"/>
    </location>
</feature>
<dbReference type="CDD" id="cd06261">
    <property type="entry name" value="TM_PBP2"/>
    <property type="match status" value="1"/>
</dbReference>
<keyword evidence="3 9" id="KW-0813">Transport</keyword>
<dbReference type="InterPro" id="IPR000515">
    <property type="entry name" value="MetI-like"/>
</dbReference>
<accession>A0A1X9MGG4</accession>
<name>A0A1X9MGG4_9BACI</name>
<evidence type="ECO:0000256" key="3">
    <source>
        <dbReference type="ARBA" id="ARBA00022448"/>
    </source>
</evidence>
<proteinExistence type="inferred from homology"/>
<comment type="similarity">
    <text evidence="2 10">Belongs to the binding-protein-dependent transport system permease family. CysTW subfamily.</text>
</comment>
<evidence type="ECO:0000259" key="11">
    <source>
        <dbReference type="PROSITE" id="PS50928"/>
    </source>
</evidence>
<evidence type="ECO:0000313" key="13">
    <source>
        <dbReference type="Proteomes" id="UP000193006"/>
    </source>
</evidence>
<evidence type="ECO:0000256" key="8">
    <source>
        <dbReference type="ARBA" id="ARBA00023136"/>
    </source>
</evidence>
<protein>
    <recommendedName>
        <fullName evidence="10">Molybdenum transport system permease</fullName>
    </recommendedName>
</protein>
<dbReference type="GO" id="GO:0015098">
    <property type="term" value="F:molybdate ion transmembrane transporter activity"/>
    <property type="evidence" value="ECO:0007669"/>
    <property type="project" value="UniProtKB-UniRule"/>
</dbReference>
<keyword evidence="6 9" id="KW-0812">Transmembrane</keyword>
<dbReference type="InterPro" id="IPR011867">
    <property type="entry name" value="ModB_ABC"/>
</dbReference>
<reference evidence="12 13" key="1">
    <citation type="submission" date="2017-04" db="EMBL/GenBank/DDBJ databases">
        <title>Bacillus krulwichiae AM31D Genome sequencing and assembly.</title>
        <authorList>
            <person name="Krulwich T.A."/>
            <person name="Anastor L."/>
            <person name="Ehrlich R."/>
            <person name="Ehrlich G.D."/>
            <person name="Janto B."/>
        </authorList>
    </citation>
    <scope>NUCLEOTIDE SEQUENCE [LARGE SCALE GENOMIC DNA]</scope>
    <source>
        <strain evidence="12 13">AM31D</strain>
    </source>
</reference>
<keyword evidence="13" id="KW-1185">Reference proteome</keyword>
<feature type="transmembrane region" description="Helical" evidence="9">
    <location>
        <begin position="15"/>
        <end position="33"/>
    </location>
</feature>
<comment type="function">
    <text evidence="10">Part of the binding-protein-dependent transport system for molybdenum; probably responsible for the translocation of the substrate across the membrane.</text>
</comment>
<evidence type="ECO:0000256" key="7">
    <source>
        <dbReference type="ARBA" id="ARBA00022989"/>
    </source>
</evidence>
<dbReference type="GO" id="GO:0005886">
    <property type="term" value="C:plasma membrane"/>
    <property type="evidence" value="ECO:0007669"/>
    <property type="project" value="UniProtKB-SubCell"/>
</dbReference>
<feature type="transmembrane region" description="Helical" evidence="9">
    <location>
        <begin position="192"/>
        <end position="213"/>
    </location>
</feature>
<dbReference type="PANTHER" id="PTHR30183:SF3">
    <property type="entry name" value="MOLYBDENUM TRANSPORT SYSTEM PERMEASE PROTEIN MODB"/>
    <property type="match status" value="1"/>
</dbReference>
<dbReference type="InterPro" id="IPR035906">
    <property type="entry name" value="MetI-like_sf"/>
</dbReference>
<sequence length="228" mass="25018">MLDLTPLWISMKTSLTATAITFFLGLAVAYWMAHYKGRLKGIIDGLLILPMVLPPTVVGFILLLVFGKNSFIGGLLANFDITVVFTWWATVIAATVVAFPLMYKTARGAFEQVDMTYIEAARTLGYHDLKIFWKVVLPLAWPGIAAGTILSFARALGEFGATLMLAGSIPGKTQTVPIAIYFASEGGNMDQAFIWVMIIISISLMVVVLSNLWTTKRYSTIGRVRGDR</sequence>
<feature type="domain" description="ABC transmembrane type-1" evidence="11">
    <location>
        <begin position="7"/>
        <end position="210"/>
    </location>
</feature>